<dbReference type="eggNOG" id="COG1752">
    <property type="taxonomic scope" value="Bacteria"/>
</dbReference>
<reference evidence="3 4" key="1">
    <citation type="journal article" date="2008" name="J. Bacteriol.">
        <title>Complete genome sequence of the soil actinomycete Kocuria rhizophila.</title>
        <authorList>
            <person name="Takarada H."/>
            <person name="Sekine M."/>
            <person name="Kosugi H."/>
            <person name="Matsuo Y."/>
            <person name="Fujisawa T."/>
            <person name="Omata S."/>
            <person name="Kishi E."/>
            <person name="Shimizu A."/>
            <person name="Tsukatani N."/>
            <person name="Tanikawa S."/>
            <person name="Fujita N."/>
            <person name="Harayama S."/>
        </authorList>
    </citation>
    <scope>NUCLEOTIDE SEQUENCE [LARGE SCALE GENOMIC DNA]</scope>
    <source>
        <strain evidence="4">ATCC 9341 / DSM 348 / NBRC 103217 / DC2201</strain>
    </source>
</reference>
<sequence length="303" mass="30793">MRAPHTEGGPMPHASAPTRAIVLGGGGTAGIAWESGLLGGLLEAGADLEAADLVVGTSAGSAVAVRLRAGALHLAALRSEMTREDAAPQPPAEDTAPAFDAEQFMQMMGESARGATSPEAGRAAIGARAASCPVALSEQAWVARMAGMLPAEWPAGRLAITAVDAGSGEFVVFDADSGVPLDRAVAASCTVPMVFPLVHVGGRDCMDGGMRSATNADLAAGFDRVLVVSCNPEPPTSPFGPTLDQSLRMIEEAGSALHVTADDAARAAFGTNPLDPASRLPSFEAGLAQARQLADRVAEFWNA</sequence>
<gene>
    <name evidence="3" type="ordered locus">KRH_05550</name>
</gene>
<dbReference type="HOGENOM" id="CLU_055284_1_0_11"/>
<dbReference type="EMBL" id="AP009152">
    <property type="protein sequence ID" value="BAG28902.1"/>
    <property type="molecule type" value="Genomic_DNA"/>
</dbReference>
<feature type="domain" description="PNPLA" evidence="2">
    <location>
        <begin position="21"/>
        <end position="219"/>
    </location>
</feature>
<evidence type="ECO:0000313" key="4">
    <source>
        <dbReference type="Proteomes" id="UP000008838"/>
    </source>
</evidence>
<evidence type="ECO:0000313" key="3">
    <source>
        <dbReference type="EMBL" id="BAG28902.1"/>
    </source>
</evidence>
<keyword evidence="4" id="KW-1185">Reference proteome</keyword>
<dbReference type="Pfam" id="PF01734">
    <property type="entry name" value="Patatin"/>
    <property type="match status" value="1"/>
</dbReference>
<accession>B2GI47</accession>
<dbReference type="GO" id="GO:0006629">
    <property type="term" value="P:lipid metabolic process"/>
    <property type="evidence" value="ECO:0007669"/>
    <property type="project" value="UniProtKB-KW"/>
</dbReference>
<dbReference type="Gene3D" id="3.40.1090.10">
    <property type="entry name" value="Cytosolic phospholipase A2 catalytic domain"/>
    <property type="match status" value="2"/>
</dbReference>
<dbReference type="SUPFAM" id="SSF52151">
    <property type="entry name" value="FabD/lysophospholipase-like"/>
    <property type="match status" value="1"/>
</dbReference>
<dbReference type="InterPro" id="IPR016035">
    <property type="entry name" value="Acyl_Trfase/lysoPLipase"/>
</dbReference>
<dbReference type="KEGG" id="krh:KRH_05550"/>
<organism evidence="3 4">
    <name type="scientific">Kocuria rhizophila (strain ATCC 9341 / DSM 348 / NBRC 103217 / DC2201)</name>
    <dbReference type="NCBI Taxonomy" id="378753"/>
    <lineage>
        <taxon>Bacteria</taxon>
        <taxon>Bacillati</taxon>
        <taxon>Actinomycetota</taxon>
        <taxon>Actinomycetes</taxon>
        <taxon>Micrococcales</taxon>
        <taxon>Micrococcaceae</taxon>
        <taxon>Kocuria</taxon>
    </lineage>
</organism>
<dbReference type="InterPro" id="IPR002641">
    <property type="entry name" value="PNPLA_dom"/>
</dbReference>
<name>B2GI47_KOCRD</name>
<dbReference type="AlphaFoldDB" id="B2GI47"/>
<evidence type="ECO:0000256" key="1">
    <source>
        <dbReference type="ARBA" id="ARBA00023098"/>
    </source>
</evidence>
<dbReference type="Proteomes" id="UP000008838">
    <property type="component" value="Chromosome"/>
</dbReference>
<protein>
    <recommendedName>
        <fullName evidence="2">PNPLA domain-containing protein</fullName>
    </recommendedName>
</protein>
<keyword evidence="1" id="KW-0443">Lipid metabolism</keyword>
<dbReference type="STRING" id="378753.KRH_05550"/>
<evidence type="ECO:0000259" key="2">
    <source>
        <dbReference type="Pfam" id="PF01734"/>
    </source>
</evidence>
<proteinExistence type="predicted"/>